<gene>
    <name evidence="1" type="ORF">M23134_06179</name>
</gene>
<sequence>MNVHFQSKQATISFDPAEGFIRLKIDAFLGAEGIKELFTQTMQYFKTLGINKIMNDFRGFQGSSPAAQQWVLDNYYPAMRHYGLVHIATVVSSSVFANHTVNNVQSQLSRDLNT</sequence>
<dbReference type="OrthoDB" id="979415at2"/>
<dbReference type="EMBL" id="AAWS01000032">
    <property type="protein sequence ID" value="EAY26650.1"/>
    <property type="molecule type" value="Genomic_DNA"/>
</dbReference>
<proteinExistence type="predicted"/>
<feature type="non-terminal residue" evidence="1">
    <location>
        <position position="114"/>
    </location>
</feature>
<keyword evidence="2" id="KW-1185">Reference proteome</keyword>
<name>A1ZSS0_MICM2</name>
<evidence type="ECO:0000313" key="2">
    <source>
        <dbReference type="Proteomes" id="UP000004095"/>
    </source>
</evidence>
<comment type="caution">
    <text evidence="1">The sequence shown here is derived from an EMBL/GenBank/DDBJ whole genome shotgun (WGS) entry which is preliminary data.</text>
</comment>
<dbReference type="Proteomes" id="UP000004095">
    <property type="component" value="Unassembled WGS sequence"/>
</dbReference>
<reference evidence="1 2" key="1">
    <citation type="submission" date="2007-01" db="EMBL/GenBank/DDBJ databases">
        <authorList>
            <person name="Haygood M."/>
            <person name="Podell S."/>
            <person name="Anderson C."/>
            <person name="Hopkinson B."/>
            <person name="Roe K."/>
            <person name="Barbeau K."/>
            <person name="Gaasterland T."/>
            <person name="Ferriera S."/>
            <person name="Johnson J."/>
            <person name="Kravitz S."/>
            <person name="Beeson K."/>
            <person name="Sutton G."/>
            <person name="Rogers Y.-H."/>
            <person name="Friedman R."/>
            <person name="Frazier M."/>
            <person name="Venter J.C."/>
        </authorList>
    </citation>
    <scope>NUCLEOTIDE SEQUENCE [LARGE SCALE GENOMIC DNA]</scope>
    <source>
        <strain evidence="1 2">ATCC 23134</strain>
    </source>
</reference>
<dbReference type="AlphaFoldDB" id="A1ZSS0"/>
<organism evidence="1 2">
    <name type="scientific">Microscilla marina ATCC 23134</name>
    <dbReference type="NCBI Taxonomy" id="313606"/>
    <lineage>
        <taxon>Bacteria</taxon>
        <taxon>Pseudomonadati</taxon>
        <taxon>Bacteroidota</taxon>
        <taxon>Cytophagia</taxon>
        <taxon>Cytophagales</taxon>
        <taxon>Microscillaceae</taxon>
        <taxon>Microscilla</taxon>
    </lineage>
</organism>
<dbReference type="RefSeq" id="WP_002700694.1">
    <property type="nucleotide sequence ID" value="NZ_AAWS01000032.1"/>
</dbReference>
<accession>A1ZSS0</accession>
<protein>
    <submittedName>
        <fullName evidence="1">Uncharacterized protein</fullName>
    </submittedName>
</protein>
<evidence type="ECO:0000313" key="1">
    <source>
        <dbReference type="EMBL" id="EAY26650.1"/>
    </source>
</evidence>